<evidence type="ECO:0008006" key="7">
    <source>
        <dbReference type="Google" id="ProtNLM"/>
    </source>
</evidence>
<feature type="domain" description="DUF7788" evidence="4">
    <location>
        <begin position="993"/>
        <end position="1099"/>
    </location>
</feature>
<dbReference type="InterPro" id="IPR036514">
    <property type="entry name" value="SGNH_hydro_sf"/>
</dbReference>
<evidence type="ECO:0000259" key="3">
    <source>
        <dbReference type="Pfam" id="PF11443"/>
    </source>
</evidence>
<dbReference type="Pfam" id="PF00657">
    <property type="entry name" value="Lipase_GDSL"/>
    <property type="match status" value="1"/>
</dbReference>
<dbReference type="Gene3D" id="3.40.50.410">
    <property type="entry name" value="von Willebrand factor, type A domain"/>
    <property type="match status" value="1"/>
</dbReference>
<feature type="non-terminal residue" evidence="5">
    <location>
        <position position="2588"/>
    </location>
</feature>
<dbReference type="Pfam" id="PF11443">
    <property type="entry name" value="DUF2828"/>
    <property type="match status" value="4"/>
</dbReference>
<reference evidence="5 6" key="1">
    <citation type="submission" date="2016-09" db="EMBL/GenBank/DDBJ databases">
        <title>The draft genome of Dichanthelium oligosanthes: A C3 panicoid grass species.</title>
        <authorList>
            <person name="Studer A.J."/>
            <person name="Schnable J.C."/>
            <person name="Brutnell T.P."/>
        </authorList>
    </citation>
    <scope>NUCLEOTIDE SEQUENCE [LARGE SCALE GENOMIC DNA]</scope>
    <source>
        <strain evidence="6">cv. Kellogg 1175</strain>
        <tissue evidence="5">Leaf</tissue>
    </source>
</reference>
<feature type="region of interest" description="Disordered" evidence="2">
    <location>
        <begin position="1899"/>
        <end position="1952"/>
    </location>
</feature>
<evidence type="ECO:0000313" key="6">
    <source>
        <dbReference type="Proteomes" id="UP000095767"/>
    </source>
</evidence>
<feature type="region of interest" description="Disordered" evidence="2">
    <location>
        <begin position="198"/>
        <end position="218"/>
    </location>
</feature>
<dbReference type="PANTHER" id="PTHR31373">
    <property type="entry name" value="OS06G0652100 PROTEIN"/>
    <property type="match status" value="1"/>
</dbReference>
<dbReference type="Pfam" id="PF25043">
    <property type="entry name" value="DUF7788"/>
    <property type="match status" value="4"/>
</dbReference>
<dbReference type="OrthoDB" id="1149618at2759"/>
<dbReference type="InterPro" id="IPR036465">
    <property type="entry name" value="vWFA_dom_sf"/>
</dbReference>
<dbReference type="PANTHER" id="PTHR31373:SF17">
    <property type="entry name" value="OS06G0652100 PROTEIN"/>
    <property type="match status" value="1"/>
</dbReference>
<evidence type="ECO:0000256" key="2">
    <source>
        <dbReference type="SAM" id="MobiDB-lite"/>
    </source>
</evidence>
<evidence type="ECO:0000256" key="1">
    <source>
        <dbReference type="ARBA" id="ARBA00008668"/>
    </source>
</evidence>
<evidence type="ECO:0000313" key="5">
    <source>
        <dbReference type="EMBL" id="OEL14073.1"/>
    </source>
</evidence>
<dbReference type="InterPro" id="IPR035669">
    <property type="entry name" value="SGNH_plant_lipase-like"/>
</dbReference>
<feature type="compositionally biased region" description="Basic residues" evidence="2">
    <location>
        <begin position="206"/>
        <end position="218"/>
    </location>
</feature>
<sequence length="2588" mass="284556">MAAAAAACRRAVSYTLLGPPAESLRAAAKAAAPATGDMFLDLLDANFNKAPKPQPAKTLTENASPTFVTSGDPCLDFFFHVVPGTPAPSVTSLLANAWTAEPVTALRLACNLRGVRGTGKSDREGFYAAALWMHGCHPATLALNARPIADFGYLKDLPEILHRIIHGGVSTRTPGKKARLAASGGGFVARGRLGFPGGRGGLQARTSRRTGMKKPRRFGSREARIAAANERDRKIAADAAVERRKRRAEASARAVDRYSRDTTYRQLHDCTADLFADLLAEDMKKLADGKVNELSLAAKWCPSVDSCYDRSTLICEAIARRLFPKGSSSELPEDLEDEYYAYRVRKLLHKAALVPLRRALQLPEIFISAKAWGDVVYPRVASVAMKNYKEFFVKHDPERFGLYLADVKSGKVKIAAGALLPHEILQSCSYGDGVAELQWDRMVSDLRGLGKLNNCLAVCDVSGSMMGLPMDVCIALGLLLSEVSEEPWHHRVITFSERPEIHQIAGDTLWEKTGFIRHMNWDMNTDFQAVFDKLLAIAVAGKLPPERMVKKVFVFSDMEFDQASSRPWETDYEAITRKFTEAGYGEAIPEIVFWNLRDSRSVPVTSEQKGVALVSGYSKNMIKLFLDGEEVKFVPDQIPTPRDVMDKAISGPDHCRQNHESASSSSFLLTIEVEVVSEDGLEREGLEQPMAGVSIIIFLSPHDRAGPEADAARPCNLRGVRGTGKSDREGFYAAALWMHGCHPSTLALNAGPVAEFGYLKDLPEILHRIIHGGVSMRTPGKKARLAALGGFVRRCRDGSRRFVHHRTPRRKGNAPGCTETREARIAAANESDRKTSADAAVERRKRRAESAARAVGWYARDPQYRLLHDCTADLFAKLLAEDTQKLADGKDEYYAYHVRERLRKALSPLRGALKLPEIFISANAWGDVVYKHVASVAMKNYKDLFLKRDAERFEQYLEDIKTGKTTIAAGVLLPHETIESIDSDGVADLQWERMAVFDKLLHIAVTSKLPLEKMVRRVFVLSDMEFDLASPRPWETDYEAITRKFTEAGYGTAVPEVVFWNLRDSDSVPVTASQKGVVLVSGFSKNLVKLFLDGDGIVTPRDIMMKAISRPEYQKLADREVFYAAVLWMHACHPGTLALNARAVGDFGYLKDLPEILHRIIHGGVRPRHRRFYGLHHGRADRTGEVSQEEIDRKIKAEIAIRQKRMDAEFAVRALDRYNRASYRFLHDRTADLFADLLAEDMQKLTDGNFHGLSLAAKWCPSLRSCYDRSTLLCEAIARRLFHKGSEPELPEDLPEEHYVSRVRSRLRKKALVPLRKALMLPEVFIAARAWEDVAYPRVASVAMRNYRELFFRYDAERFKCYLDDVAAGKAKIAAGAVLPHEIIASIYGDGVADLQWDRMVSDLRALGKLSHCIAVCDVSGSMTGLPMEVSVALGLLISELSDEPWHHRLITFSERPELHQITGATLWEKTRFIRQMHWMMNTNFQAMFDKLLSVAVAGNLPPERMRRRVVVGTVVAGGTRPPAMYVFGSSSLVDVGNNNYLPGAGVGRANRPYYGIDFPGSIPTGRFSNGYNIADYIAKNMGFVLSPPTYLSLAPSSCFGPLVPAALTSGVNELCFRGSWDPRLHGKTPEAPSRGRSRVQYFEATKAKMVAAVGTGAVNDLLSRSIVLINIGNNDFYVFAAAEMARNRAVLHGRQEVRDHQSLASGCVPGVRVLSPTGACSGLLDQLAAGFNDALRSLLTGLAPKLPGVVYSLSPTLFGFTQDVVADPQALGSNPLNTLHHDGHHHPAAAATENNSPTFASSGDPCLDFFFHVVPDTPAESVASRLADAWAAEPLTALRLACNLRGVRGTGKSDREGFYAAALWMHDRHPKTLALNARAVAEFGYLKDLPEILHRIIHGGVPTTGPNRRVAASQRSESDSYDDDDTETEVSEPDGDDAQTEEDRVAAEEHARKVKAEISMERQRRRAVAAARALDRYSRDPTYRFLYDRTADVFTDLLAEDMQKLADGKLNELSLAAKWCPSIDCSYDRSTLLFPRGSSPDLPVDLEDQYYAYRVRELLRKQALTPLRRALNLPEVFISDRSWGDVVYTRVASVAMQNYRELFLEHDSKRFEQYLEDVKAGKATIAAGALLPHQIIESIDSDGVADLQWERMVSDLRALGKLSNCLAICDVSGSMCGLPMEMDWDMNTDFQAVFDKLLSVAVAGNLPAERMVKRVVVISDMEFDEASLNPWETDYEAITRKFNEAGYGEAIPEIVFWNLRDSKSVPVTAGQKGVALVLVGTVVAGGARPPAMYVFGSSIVDVGNNNYLPGAAVPRANRPFYGVDFPGSIPTGRFSNGYNTADYVAKSMGFGCSPPAYLSLAPSSSSGPLVQYFKATKAKMVAAAGEGAVNALLSRSVFLVQIGNNDFYVFAAAELARNRSAADQRRDAAALYASLLSNYSANVMELYSMGARKFAIVNVWLLGCVPAVRALSPAGACSGLLNQLAGGFNDALRSLLAGLAPRLPGLVYSLADLFGFTQDALADPEASGFTEVAGACCGGGRLGGEGDCLPNSTLCGDREQHVFWDRAHPSQRTAFLAAQAFFNGPAK</sequence>
<dbReference type="CDD" id="cd01837">
    <property type="entry name" value="SGNH_plant_lipase_like"/>
    <property type="match status" value="1"/>
</dbReference>
<feature type="compositionally biased region" description="Basic and acidic residues" evidence="2">
    <location>
        <begin position="1942"/>
        <end position="1952"/>
    </location>
</feature>
<feature type="compositionally biased region" description="Acidic residues" evidence="2">
    <location>
        <begin position="1920"/>
        <end position="1941"/>
    </location>
</feature>
<proteinExistence type="inferred from homology"/>
<feature type="domain" description="DUF2828" evidence="3">
    <location>
        <begin position="1117"/>
        <end position="1410"/>
    </location>
</feature>
<dbReference type="InterPro" id="IPR058580">
    <property type="entry name" value="DUF2828"/>
</dbReference>
<feature type="domain" description="DUF2828" evidence="3">
    <location>
        <begin position="1793"/>
        <end position="2163"/>
    </location>
</feature>
<feature type="domain" description="DUF7788" evidence="4">
    <location>
        <begin position="2182"/>
        <end position="2278"/>
    </location>
</feature>
<feature type="domain" description="DUF2828" evidence="3">
    <location>
        <begin position="60"/>
        <end position="452"/>
    </location>
</feature>
<comment type="similarity">
    <text evidence="1">Belongs to the 'GDSL' lipolytic enzyme family.</text>
</comment>
<dbReference type="GO" id="GO:0016788">
    <property type="term" value="F:hydrolase activity, acting on ester bonds"/>
    <property type="evidence" value="ECO:0007669"/>
    <property type="project" value="InterPro"/>
</dbReference>
<keyword evidence="6" id="KW-1185">Reference proteome</keyword>
<dbReference type="Gene3D" id="3.40.50.1110">
    <property type="entry name" value="SGNH hydrolase"/>
    <property type="match status" value="2"/>
</dbReference>
<comment type="caution">
    <text evidence="5">The sequence shown here is derived from an EMBL/GenBank/DDBJ whole genome shotgun (WGS) entry which is preliminary data.</text>
</comment>
<feature type="domain" description="DUF7788" evidence="4">
    <location>
        <begin position="1412"/>
        <end position="1512"/>
    </location>
</feature>
<dbReference type="InterPro" id="IPR056690">
    <property type="entry name" value="DUF7788"/>
</dbReference>
<evidence type="ECO:0000259" key="4">
    <source>
        <dbReference type="Pfam" id="PF25043"/>
    </source>
</evidence>
<feature type="domain" description="DUF7788" evidence="4">
    <location>
        <begin position="454"/>
        <end position="632"/>
    </location>
</feature>
<gene>
    <name evidence="5" type="ORF">BAE44_0024910</name>
</gene>
<protein>
    <recommendedName>
        <fullName evidence="7">VWFA domain-containing protein</fullName>
    </recommendedName>
</protein>
<name>A0A1E5UMG2_9POAL</name>
<accession>A0A1E5UMG2</accession>
<organism evidence="5 6">
    <name type="scientific">Dichanthelium oligosanthes</name>
    <dbReference type="NCBI Taxonomy" id="888268"/>
    <lineage>
        <taxon>Eukaryota</taxon>
        <taxon>Viridiplantae</taxon>
        <taxon>Streptophyta</taxon>
        <taxon>Embryophyta</taxon>
        <taxon>Tracheophyta</taxon>
        <taxon>Spermatophyta</taxon>
        <taxon>Magnoliopsida</taxon>
        <taxon>Liliopsida</taxon>
        <taxon>Poales</taxon>
        <taxon>Poaceae</taxon>
        <taxon>PACMAD clade</taxon>
        <taxon>Panicoideae</taxon>
        <taxon>Panicodae</taxon>
        <taxon>Paniceae</taxon>
        <taxon>Dichantheliinae</taxon>
        <taxon>Dichanthelium</taxon>
    </lineage>
</organism>
<feature type="region of interest" description="Disordered" evidence="2">
    <location>
        <begin position="1776"/>
        <end position="1798"/>
    </location>
</feature>
<dbReference type="Proteomes" id="UP000095767">
    <property type="component" value="Unassembled WGS sequence"/>
</dbReference>
<dbReference type="InterPro" id="IPR011205">
    <property type="entry name" value="UCP015417_vWA"/>
</dbReference>
<feature type="domain" description="DUF2828" evidence="3">
    <location>
        <begin position="715"/>
        <end position="891"/>
    </location>
</feature>
<dbReference type="InterPro" id="IPR001087">
    <property type="entry name" value="GDSL"/>
</dbReference>
<dbReference type="EMBL" id="LWDX02071264">
    <property type="protein sequence ID" value="OEL14073.1"/>
    <property type="molecule type" value="Genomic_DNA"/>
</dbReference>